<gene>
    <name evidence="1" type="ORF">H8705_05380</name>
</gene>
<keyword evidence="2" id="KW-1185">Reference proteome</keyword>
<dbReference type="EMBL" id="JACRTD010000003">
    <property type="protein sequence ID" value="MBC8585011.1"/>
    <property type="molecule type" value="Genomic_DNA"/>
</dbReference>
<reference evidence="1" key="1">
    <citation type="submission" date="2020-08" db="EMBL/GenBank/DDBJ databases">
        <title>Genome public.</title>
        <authorList>
            <person name="Liu C."/>
            <person name="Sun Q."/>
        </authorList>
    </citation>
    <scope>NUCLEOTIDE SEQUENCE</scope>
    <source>
        <strain evidence="1">NSJ-64</strain>
    </source>
</reference>
<dbReference type="AlphaFoldDB" id="A0A926ELX4"/>
<dbReference type="Proteomes" id="UP000623678">
    <property type="component" value="Unassembled WGS sequence"/>
</dbReference>
<evidence type="ECO:0000313" key="1">
    <source>
        <dbReference type="EMBL" id="MBC8585011.1"/>
    </source>
</evidence>
<organism evidence="1 2">
    <name type="scientific">Youxingia wuxianensis</name>
    <dbReference type="NCBI Taxonomy" id="2763678"/>
    <lineage>
        <taxon>Bacteria</taxon>
        <taxon>Bacillati</taxon>
        <taxon>Bacillota</taxon>
        <taxon>Clostridia</taxon>
        <taxon>Eubacteriales</taxon>
        <taxon>Oscillospiraceae</taxon>
        <taxon>Youxingia</taxon>
    </lineage>
</organism>
<evidence type="ECO:0000313" key="2">
    <source>
        <dbReference type="Proteomes" id="UP000623678"/>
    </source>
</evidence>
<dbReference type="InterPro" id="IPR007060">
    <property type="entry name" value="FtsL/DivIC"/>
</dbReference>
<accession>A0A926ELX4</accession>
<protein>
    <submittedName>
        <fullName evidence="1">Septum formation initiator family protein</fullName>
    </submittedName>
</protein>
<name>A0A926ELX4_9FIRM</name>
<comment type="caution">
    <text evidence="1">The sequence shown here is derived from an EMBL/GenBank/DDBJ whole genome shotgun (WGS) entry which is preliminary data.</text>
</comment>
<dbReference type="RefSeq" id="WP_262394793.1">
    <property type="nucleotide sequence ID" value="NZ_JACRTD010000003.1"/>
</dbReference>
<dbReference type="Pfam" id="PF04977">
    <property type="entry name" value="DivIC"/>
    <property type="match status" value="1"/>
</dbReference>
<sequence>MRICIFCFAAYIVVSLVSLQVEISSKRKELTQVQQLVEEQRLANKETERLLNLGDDRAYLSRIARDKLDMGNSDERVFRDASGS</sequence>
<proteinExistence type="predicted"/>